<dbReference type="GO" id="GO:0006351">
    <property type="term" value="P:DNA-templated transcription"/>
    <property type="evidence" value="ECO:0007669"/>
    <property type="project" value="TreeGrafter"/>
</dbReference>
<evidence type="ECO:0000313" key="8">
    <source>
        <dbReference type="Proteomes" id="UP000637002"/>
    </source>
</evidence>
<dbReference type="Gene3D" id="3.40.190.10">
    <property type="entry name" value="Periplasmic binding protein-like II"/>
    <property type="match status" value="2"/>
</dbReference>
<feature type="region of interest" description="Disordered" evidence="5">
    <location>
        <begin position="1"/>
        <end position="21"/>
    </location>
</feature>
<dbReference type="InterPro" id="IPR005119">
    <property type="entry name" value="LysR_subst-bd"/>
</dbReference>
<dbReference type="AlphaFoldDB" id="A0A916U099"/>
<evidence type="ECO:0000256" key="2">
    <source>
        <dbReference type="ARBA" id="ARBA00023015"/>
    </source>
</evidence>
<evidence type="ECO:0000259" key="6">
    <source>
        <dbReference type="PROSITE" id="PS50931"/>
    </source>
</evidence>
<keyword evidence="2" id="KW-0805">Transcription regulation</keyword>
<proteinExistence type="inferred from homology"/>
<dbReference type="GO" id="GO:0003700">
    <property type="term" value="F:DNA-binding transcription factor activity"/>
    <property type="evidence" value="ECO:0007669"/>
    <property type="project" value="InterPro"/>
</dbReference>
<protein>
    <submittedName>
        <fullName evidence="7">Transcriptional regulator</fullName>
    </submittedName>
</protein>
<dbReference type="PRINTS" id="PR00039">
    <property type="entry name" value="HTHLYSR"/>
</dbReference>
<dbReference type="Proteomes" id="UP000637002">
    <property type="component" value="Unassembled WGS sequence"/>
</dbReference>
<dbReference type="Pfam" id="PF03466">
    <property type="entry name" value="LysR_substrate"/>
    <property type="match status" value="1"/>
</dbReference>
<comment type="similarity">
    <text evidence="1">Belongs to the LysR transcriptional regulatory family.</text>
</comment>
<dbReference type="PANTHER" id="PTHR30537">
    <property type="entry name" value="HTH-TYPE TRANSCRIPTIONAL REGULATOR"/>
    <property type="match status" value="1"/>
</dbReference>
<keyword evidence="8" id="KW-1185">Reference proteome</keyword>
<evidence type="ECO:0000313" key="7">
    <source>
        <dbReference type="EMBL" id="GGC55414.1"/>
    </source>
</evidence>
<dbReference type="PANTHER" id="PTHR30537:SF74">
    <property type="entry name" value="HTH-TYPE TRANSCRIPTIONAL REGULATOR TRPI"/>
    <property type="match status" value="1"/>
</dbReference>
<dbReference type="SUPFAM" id="SSF46785">
    <property type="entry name" value="Winged helix' DNA-binding domain"/>
    <property type="match status" value="1"/>
</dbReference>
<dbReference type="SUPFAM" id="SSF53850">
    <property type="entry name" value="Periplasmic binding protein-like II"/>
    <property type="match status" value="1"/>
</dbReference>
<evidence type="ECO:0000256" key="5">
    <source>
        <dbReference type="SAM" id="MobiDB-lite"/>
    </source>
</evidence>
<dbReference type="GO" id="GO:0043565">
    <property type="term" value="F:sequence-specific DNA binding"/>
    <property type="evidence" value="ECO:0007669"/>
    <property type="project" value="TreeGrafter"/>
</dbReference>
<organism evidence="7 8">
    <name type="scientific">Chelatococcus reniformis</name>
    <dbReference type="NCBI Taxonomy" id="1494448"/>
    <lineage>
        <taxon>Bacteria</taxon>
        <taxon>Pseudomonadati</taxon>
        <taxon>Pseudomonadota</taxon>
        <taxon>Alphaproteobacteria</taxon>
        <taxon>Hyphomicrobiales</taxon>
        <taxon>Chelatococcaceae</taxon>
        <taxon>Chelatococcus</taxon>
    </lineage>
</organism>
<gene>
    <name evidence="7" type="ORF">GCM10010994_12860</name>
</gene>
<dbReference type="EMBL" id="BMGG01000002">
    <property type="protein sequence ID" value="GGC55414.1"/>
    <property type="molecule type" value="Genomic_DNA"/>
</dbReference>
<evidence type="ECO:0000256" key="1">
    <source>
        <dbReference type="ARBA" id="ARBA00009437"/>
    </source>
</evidence>
<dbReference type="InterPro" id="IPR036388">
    <property type="entry name" value="WH-like_DNA-bd_sf"/>
</dbReference>
<feature type="domain" description="HTH lysR-type" evidence="6">
    <location>
        <begin position="23"/>
        <end position="80"/>
    </location>
</feature>
<evidence type="ECO:0000256" key="4">
    <source>
        <dbReference type="ARBA" id="ARBA00023163"/>
    </source>
</evidence>
<dbReference type="InterPro" id="IPR000847">
    <property type="entry name" value="LysR_HTH_N"/>
</dbReference>
<name>A0A916U099_9HYPH</name>
<dbReference type="PROSITE" id="PS50931">
    <property type="entry name" value="HTH_LYSR"/>
    <property type="match status" value="1"/>
</dbReference>
<dbReference type="Pfam" id="PF00126">
    <property type="entry name" value="HTH_1"/>
    <property type="match status" value="1"/>
</dbReference>
<keyword evidence="3" id="KW-0238">DNA-binding</keyword>
<evidence type="ECO:0000256" key="3">
    <source>
        <dbReference type="ARBA" id="ARBA00023125"/>
    </source>
</evidence>
<dbReference type="InterPro" id="IPR036390">
    <property type="entry name" value="WH_DNA-bd_sf"/>
</dbReference>
<dbReference type="InterPro" id="IPR058163">
    <property type="entry name" value="LysR-type_TF_proteobact-type"/>
</dbReference>
<dbReference type="Gene3D" id="1.10.10.10">
    <property type="entry name" value="Winged helix-like DNA-binding domain superfamily/Winged helix DNA-binding domain"/>
    <property type="match status" value="1"/>
</dbReference>
<keyword evidence="4" id="KW-0804">Transcription</keyword>
<comment type="caution">
    <text evidence="7">The sequence shown here is derived from an EMBL/GenBank/DDBJ whole genome shotgun (WGS) entry which is preliminary data.</text>
</comment>
<dbReference type="FunFam" id="3.40.190.10:FF:000017">
    <property type="entry name" value="Glycine cleavage system transcriptional activator"/>
    <property type="match status" value="1"/>
</dbReference>
<sequence>MSAQAAGRAAQSEMARPMSRRMPPLNPLHVFEVAARLGGFTRAAEELNVTQSAVSRQVAVLESYFGQRLFQRDRSGASLTEAGRALAVEIAEPFARLAAAGGRFAEREKTDPVRLRAYTTFATRWLIPRLPAFRLLNPGVSIFVSNTVKPVDFERENVDLAIQLGSGDWPGLAAHLLFADEIEPICSPALLRKGPPLESIEDLSGHTLLHSYYRRRDWSDWLTEAGHPEVEHGRSLVFESSTLTYQAAVEGLGVAIGQNRLLADEFADRRLVRPFAHPVTRNLAYYVVWPADREPSRKMRLLVSWLKQEADGAGAPPSA</sequence>
<dbReference type="CDD" id="cd08432">
    <property type="entry name" value="PBP2_GcdR_TrpI_HvrB_AmpR_like"/>
    <property type="match status" value="1"/>
</dbReference>
<accession>A0A916U099</accession>
<reference evidence="7" key="2">
    <citation type="submission" date="2020-09" db="EMBL/GenBank/DDBJ databases">
        <authorList>
            <person name="Sun Q."/>
            <person name="Zhou Y."/>
        </authorList>
    </citation>
    <scope>NUCLEOTIDE SEQUENCE</scope>
    <source>
        <strain evidence="7">CGMCC 1.12919</strain>
    </source>
</reference>
<reference evidence="7" key="1">
    <citation type="journal article" date="2014" name="Int. J. Syst. Evol. Microbiol.">
        <title>Complete genome sequence of Corynebacterium casei LMG S-19264T (=DSM 44701T), isolated from a smear-ripened cheese.</title>
        <authorList>
            <consortium name="US DOE Joint Genome Institute (JGI-PGF)"/>
            <person name="Walter F."/>
            <person name="Albersmeier A."/>
            <person name="Kalinowski J."/>
            <person name="Ruckert C."/>
        </authorList>
    </citation>
    <scope>NUCLEOTIDE SEQUENCE</scope>
    <source>
        <strain evidence="7">CGMCC 1.12919</strain>
    </source>
</reference>